<feature type="non-terminal residue" evidence="1">
    <location>
        <position position="1"/>
    </location>
</feature>
<protein>
    <submittedName>
        <fullName evidence="1">Uncharacterized protein</fullName>
    </submittedName>
</protein>
<dbReference type="OrthoDB" id="9514740at2759"/>
<dbReference type="PANTHER" id="PTHR31681">
    <property type="entry name" value="C2H2-LIKE ZINC FINGER PROTEIN"/>
    <property type="match status" value="1"/>
</dbReference>
<reference evidence="1" key="1">
    <citation type="submission" date="2022-02" db="EMBL/GenBank/DDBJ databases">
        <authorList>
            <person name="Henning P.M."/>
            <person name="McCubbin A.G."/>
            <person name="Shore J.S."/>
        </authorList>
    </citation>
    <scope>NUCLEOTIDE SEQUENCE</scope>
    <source>
        <strain evidence="1">F60SS</strain>
        <tissue evidence="1">Leaves</tissue>
    </source>
</reference>
<evidence type="ECO:0000313" key="2">
    <source>
        <dbReference type="Proteomes" id="UP001141552"/>
    </source>
</evidence>
<gene>
    <name evidence="1" type="ORF">Tsubulata_047137</name>
</gene>
<dbReference type="PANTHER" id="PTHR31681:SF34">
    <property type="entry name" value="DUF295 DOMAIN-CONTAINING PROTEIN"/>
    <property type="match status" value="1"/>
</dbReference>
<evidence type="ECO:0000313" key="1">
    <source>
        <dbReference type="EMBL" id="KAJ4850676.1"/>
    </source>
</evidence>
<dbReference type="Gene3D" id="3.90.228.10">
    <property type="match status" value="1"/>
</dbReference>
<reference evidence="1" key="2">
    <citation type="journal article" date="2023" name="Plants (Basel)">
        <title>Annotation of the Turnera subulata (Passifloraceae) Draft Genome Reveals the S-Locus Evolved after the Divergence of Turneroideae from Passifloroideae in a Stepwise Manner.</title>
        <authorList>
            <person name="Henning P.M."/>
            <person name="Roalson E.H."/>
            <person name="Mir W."/>
            <person name="McCubbin A.G."/>
            <person name="Shore J.S."/>
        </authorList>
    </citation>
    <scope>NUCLEOTIDE SEQUENCE</scope>
    <source>
        <strain evidence="1">F60SS</strain>
    </source>
</reference>
<comment type="caution">
    <text evidence="1">The sequence shown here is derived from an EMBL/GenBank/DDBJ whole genome shotgun (WGS) entry which is preliminary data.</text>
</comment>
<sequence length="314" mass="35996">ENVSCVSKPNDVAIRLEKHNNEKSSPGEEYLDSKLVNHHRRNSFGEVIVSLYHTHLRFFVVNVNCRSKVTGMVVRPEKYGKERSGNPPHREWLDDKLTPETRHSIAQVVMSKCNTRAQYEELSIGDPTRNIVSLIFQRALTNPSNPSRNLKRILKVRNSIEILERYERYREKVKKNAYEHHKLDPRSAVDGNELLRFYGTTMSCCRRKSKQISELCRDPACQVCRMIESNFHTQRTKENGIRLSTDSEEISDTTITLSRLKKVERAVIVCRVIAGIVDSQVKSMMYEGCNSVGGKSLIVRNPCAVLPCFVIVFS</sequence>
<keyword evidence="2" id="KW-1185">Reference proteome</keyword>
<dbReference type="Proteomes" id="UP001141552">
    <property type="component" value="Unassembled WGS sequence"/>
</dbReference>
<proteinExistence type="predicted"/>
<name>A0A9Q0GJ11_9ROSI</name>
<dbReference type="SUPFAM" id="SSF56399">
    <property type="entry name" value="ADP-ribosylation"/>
    <property type="match status" value="1"/>
</dbReference>
<dbReference type="EMBL" id="JAKUCV010000259">
    <property type="protein sequence ID" value="KAJ4850676.1"/>
    <property type="molecule type" value="Genomic_DNA"/>
</dbReference>
<dbReference type="AlphaFoldDB" id="A0A9Q0GJ11"/>
<organism evidence="1 2">
    <name type="scientific">Turnera subulata</name>
    <dbReference type="NCBI Taxonomy" id="218843"/>
    <lineage>
        <taxon>Eukaryota</taxon>
        <taxon>Viridiplantae</taxon>
        <taxon>Streptophyta</taxon>
        <taxon>Embryophyta</taxon>
        <taxon>Tracheophyta</taxon>
        <taxon>Spermatophyta</taxon>
        <taxon>Magnoliopsida</taxon>
        <taxon>eudicotyledons</taxon>
        <taxon>Gunneridae</taxon>
        <taxon>Pentapetalae</taxon>
        <taxon>rosids</taxon>
        <taxon>fabids</taxon>
        <taxon>Malpighiales</taxon>
        <taxon>Passifloraceae</taxon>
        <taxon>Turnera</taxon>
    </lineage>
</organism>
<accession>A0A9Q0GJ11</accession>